<comment type="caution">
    <text evidence="2">The sequence shown here is derived from an EMBL/GenBank/DDBJ whole genome shotgun (WGS) entry which is preliminary data.</text>
</comment>
<protein>
    <submittedName>
        <fullName evidence="2">Uncharacterized protein</fullName>
    </submittedName>
</protein>
<feature type="transmembrane region" description="Helical" evidence="1">
    <location>
        <begin position="67"/>
        <end position="88"/>
    </location>
</feature>
<proteinExistence type="predicted"/>
<reference evidence="2" key="2">
    <citation type="submission" date="2023-07" db="EMBL/GenBank/DDBJ databases">
        <authorList>
            <consortium name="Lawrence Berkeley National Laboratory"/>
            <person name="Haridas S."/>
            <person name="Hensen N."/>
            <person name="Bonometti L."/>
            <person name="Westerberg I."/>
            <person name="Brannstrom I.O."/>
            <person name="Guillou S."/>
            <person name="Cros-Aarteil S."/>
            <person name="Calhoun S."/>
            <person name="Kuo A."/>
            <person name="Mondo S."/>
            <person name="Pangilinan J."/>
            <person name="Riley R."/>
            <person name="LaButti K."/>
            <person name="Andreopoulos B."/>
            <person name="Lipzen A."/>
            <person name="Chen C."/>
            <person name="Yanf M."/>
            <person name="Daum C."/>
            <person name="Ng V."/>
            <person name="Clum A."/>
            <person name="Steindorff A."/>
            <person name="Ohm R."/>
            <person name="Martin F."/>
            <person name="Silar P."/>
            <person name="Natvig D."/>
            <person name="Lalanne C."/>
            <person name="Gautier V."/>
            <person name="Ament-velasquez S.L."/>
            <person name="Kruys A."/>
            <person name="Hutchinson M.I."/>
            <person name="Powell A.J."/>
            <person name="Barry K."/>
            <person name="Miller A.N."/>
            <person name="Grigoriev I.V."/>
            <person name="Debuchy R."/>
            <person name="Gladieux P."/>
            <person name="Thoren M.H."/>
            <person name="Johannesson H."/>
        </authorList>
    </citation>
    <scope>NUCLEOTIDE SEQUENCE</scope>
    <source>
        <strain evidence="2">FGSC 1904</strain>
    </source>
</reference>
<sequence>MVHQPSYNREYHVTTDFFTMSPSDWDSKYLAQAYASDLRSSASSTSTVEVGKHYHGSKYPRAYSYKFTLYVRCLLLVLEWGACIYFHNVTREMRRKEGSGREEEVVRFGAVYVALIAALIVDGSIVTAVLKKRYHDFWAVVAFIADCGVYGLNMWAMLTGVDRGGLAGLFGTEEKAVWVFLELCWVRSCVWVAGILLCIVALCRDERKERARRALYR</sequence>
<feature type="transmembrane region" description="Helical" evidence="1">
    <location>
        <begin position="108"/>
        <end position="130"/>
    </location>
</feature>
<keyword evidence="3" id="KW-1185">Reference proteome</keyword>
<accession>A0AAE0PJ46</accession>
<gene>
    <name evidence="2" type="ORF">B0T20DRAFT_153669</name>
</gene>
<keyword evidence="1" id="KW-0472">Membrane</keyword>
<dbReference type="AlphaFoldDB" id="A0AAE0PJ46"/>
<evidence type="ECO:0000313" key="2">
    <source>
        <dbReference type="EMBL" id="KAK3400826.1"/>
    </source>
</evidence>
<dbReference type="EMBL" id="JAUTDP010000003">
    <property type="protein sequence ID" value="KAK3400826.1"/>
    <property type="molecule type" value="Genomic_DNA"/>
</dbReference>
<evidence type="ECO:0000256" key="1">
    <source>
        <dbReference type="SAM" id="Phobius"/>
    </source>
</evidence>
<dbReference type="Proteomes" id="UP001281003">
    <property type="component" value="Unassembled WGS sequence"/>
</dbReference>
<feature type="transmembrane region" description="Helical" evidence="1">
    <location>
        <begin position="178"/>
        <end position="203"/>
    </location>
</feature>
<organism evidence="2 3">
    <name type="scientific">Sordaria brevicollis</name>
    <dbReference type="NCBI Taxonomy" id="83679"/>
    <lineage>
        <taxon>Eukaryota</taxon>
        <taxon>Fungi</taxon>
        <taxon>Dikarya</taxon>
        <taxon>Ascomycota</taxon>
        <taxon>Pezizomycotina</taxon>
        <taxon>Sordariomycetes</taxon>
        <taxon>Sordariomycetidae</taxon>
        <taxon>Sordariales</taxon>
        <taxon>Sordariaceae</taxon>
        <taxon>Sordaria</taxon>
    </lineage>
</organism>
<reference evidence="2" key="1">
    <citation type="journal article" date="2023" name="Mol. Phylogenet. Evol.">
        <title>Genome-scale phylogeny and comparative genomics of the fungal order Sordariales.</title>
        <authorList>
            <person name="Hensen N."/>
            <person name="Bonometti L."/>
            <person name="Westerberg I."/>
            <person name="Brannstrom I.O."/>
            <person name="Guillou S."/>
            <person name="Cros-Aarteil S."/>
            <person name="Calhoun S."/>
            <person name="Haridas S."/>
            <person name="Kuo A."/>
            <person name="Mondo S."/>
            <person name="Pangilinan J."/>
            <person name="Riley R."/>
            <person name="LaButti K."/>
            <person name="Andreopoulos B."/>
            <person name="Lipzen A."/>
            <person name="Chen C."/>
            <person name="Yan M."/>
            <person name="Daum C."/>
            <person name="Ng V."/>
            <person name="Clum A."/>
            <person name="Steindorff A."/>
            <person name="Ohm R.A."/>
            <person name="Martin F."/>
            <person name="Silar P."/>
            <person name="Natvig D.O."/>
            <person name="Lalanne C."/>
            <person name="Gautier V."/>
            <person name="Ament-Velasquez S.L."/>
            <person name="Kruys A."/>
            <person name="Hutchinson M.I."/>
            <person name="Powell A.J."/>
            <person name="Barry K."/>
            <person name="Miller A.N."/>
            <person name="Grigoriev I.V."/>
            <person name="Debuchy R."/>
            <person name="Gladieux P."/>
            <person name="Hiltunen Thoren M."/>
            <person name="Johannesson H."/>
        </authorList>
    </citation>
    <scope>NUCLEOTIDE SEQUENCE</scope>
    <source>
        <strain evidence="2">FGSC 1904</strain>
    </source>
</reference>
<keyword evidence="1" id="KW-1133">Transmembrane helix</keyword>
<feature type="transmembrane region" description="Helical" evidence="1">
    <location>
        <begin position="137"/>
        <end position="158"/>
    </location>
</feature>
<name>A0AAE0PJ46_SORBR</name>
<keyword evidence="1" id="KW-0812">Transmembrane</keyword>
<evidence type="ECO:0000313" key="3">
    <source>
        <dbReference type="Proteomes" id="UP001281003"/>
    </source>
</evidence>